<keyword evidence="7 12" id="KW-1133">Transmembrane helix</keyword>
<dbReference type="Gene3D" id="2.20.80.10">
    <property type="entry name" value="Lipovitellin-phosvitin complex, chain A, domain 4"/>
    <property type="match status" value="1"/>
</dbReference>
<keyword evidence="4" id="KW-0964">Secreted</keyword>
<comment type="caution">
    <text evidence="16">The sequence shown here is derived from an EMBL/GenBank/DDBJ whole genome shotgun (WGS) entry which is preliminary data.</text>
</comment>
<feature type="transmembrane region" description="Helical" evidence="12">
    <location>
        <begin position="4065"/>
        <end position="4083"/>
    </location>
</feature>
<dbReference type="InterPro" id="IPR036259">
    <property type="entry name" value="MFS_trans_sf"/>
</dbReference>
<evidence type="ECO:0000256" key="10">
    <source>
        <dbReference type="ARBA" id="ARBA00023180"/>
    </source>
</evidence>
<accession>A0ABR3LLM2</accession>
<dbReference type="Proteomes" id="UP001558613">
    <property type="component" value="Unassembled WGS sequence"/>
</dbReference>
<dbReference type="SMART" id="SM01169">
    <property type="entry name" value="DUF1943"/>
    <property type="match status" value="1"/>
</dbReference>
<dbReference type="EMBL" id="JAYMGO010000020">
    <property type="protein sequence ID" value="KAL1253793.1"/>
    <property type="molecule type" value="Genomic_DNA"/>
</dbReference>
<dbReference type="Gene3D" id="1.25.10.20">
    <property type="entry name" value="Vitellinogen, superhelical"/>
    <property type="match status" value="1"/>
</dbReference>
<comment type="caution">
    <text evidence="11">Lacks conserved residue(s) required for the propagation of feature annotation.</text>
</comment>
<dbReference type="InterPro" id="IPR020846">
    <property type="entry name" value="MFS_dom"/>
</dbReference>
<feature type="transmembrane region" description="Helical" evidence="12">
    <location>
        <begin position="3882"/>
        <end position="3902"/>
    </location>
</feature>
<dbReference type="Pfam" id="PF06448">
    <property type="entry name" value="DUF1081"/>
    <property type="match status" value="1"/>
</dbReference>
<keyword evidence="8" id="KW-0445">Lipid transport</keyword>
<dbReference type="Pfam" id="PF01347">
    <property type="entry name" value="Vitellogenin_N"/>
    <property type="match status" value="1"/>
</dbReference>
<feature type="chain" id="PRO_5047247445" description="Vitellogenin domain-containing protein" evidence="13">
    <location>
        <begin position="21"/>
        <end position="4212"/>
    </location>
</feature>
<evidence type="ECO:0000313" key="17">
    <source>
        <dbReference type="Proteomes" id="UP001558613"/>
    </source>
</evidence>
<evidence type="ECO:0000256" key="6">
    <source>
        <dbReference type="ARBA" id="ARBA00022729"/>
    </source>
</evidence>
<evidence type="ECO:0000256" key="3">
    <source>
        <dbReference type="ARBA" id="ARBA00022448"/>
    </source>
</evidence>
<evidence type="ECO:0000313" key="16">
    <source>
        <dbReference type="EMBL" id="KAL1253793.1"/>
    </source>
</evidence>
<keyword evidence="3" id="KW-0813">Transport</keyword>
<feature type="transmembrane region" description="Helical" evidence="12">
    <location>
        <begin position="3849"/>
        <end position="3870"/>
    </location>
</feature>
<dbReference type="InterPro" id="IPR015816">
    <property type="entry name" value="Vitellinogen_b-sht_N"/>
</dbReference>
<keyword evidence="17" id="KW-1185">Reference proteome</keyword>
<dbReference type="InterPro" id="IPR001747">
    <property type="entry name" value="Vitellogenin_N"/>
</dbReference>
<dbReference type="Gene3D" id="2.30.230.10">
    <property type="entry name" value="Lipovitellin, beta-sheet shell regions, chain A"/>
    <property type="match status" value="1"/>
</dbReference>
<evidence type="ECO:0000256" key="9">
    <source>
        <dbReference type="ARBA" id="ARBA00023136"/>
    </source>
</evidence>
<evidence type="ECO:0000256" key="8">
    <source>
        <dbReference type="ARBA" id="ARBA00023055"/>
    </source>
</evidence>
<feature type="transmembrane region" description="Helical" evidence="12">
    <location>
        <begin position="4124"/>
        <end position="4147"/>
    </location>
</feature>
<dbReference type="InterPro" id="IPR015819">
    <property type="entry name" value="Lipid_transp_b-sht_shell"/>
</dbReference>
<dbReference type="PROSITE" id="PS50850">
    <property type="entry name" value="MFS"/>
    <property type="match status" value="1"/>
</dbReference>
<dbReference type="Pfam" id="PF09172">
    <property type="entry name" value="Vit_open_b-sht"/>
    <property type="match status" value="1"/>
</dbReference>
<evidence type="ECO:0000256" key="7">
    <source>
        <dbReference type="ARBA" id="ARBA00022989"/>
    </source>
</evidence>
<name>A0ABR3LLM2_9TELE</name>
<evidence type="ECO:0000256" key="13">
    <source>
        <dbReference type="SAM" id="SignalP"/>
    </source>
</evidence>
<dbReference type="PROSITE" id="PS51211">
    <property type="entry name" value="VITELLOGENIN"/>
    <property type="match status" value="1"/>
</dbReference>
<evidence type="ECO:0000256" key="5">
    <source>
        <dbReference type="ARBA" id="ARBA00022692"/>
    </source>
</evidence>
<dbReference type="Pfam" id="PF00083">
    <property type="entry name" value="Sugar_tr"/>
    <property type="match status" value="1"/>
</dbReference>
<feature type="transmembrane region" description="Helical" evidence="12">
    <location>
        <begin position="4089"/>
        <end position="4112"/>
    </location>
</feature>
<evidence type="ECO:0000256" key="1">
    <source>
        <dbReference type="ARBA" id="ARBA00004141"/>
    </source>
</evidence>
<evidence type="ECO:0000259" key="15">
    <source>
        <dbReference type="PROSITE" id="PS51211"/>
    </source>
</evidence>
<dbReference type="PANTHER" id="PTHR13769:SF5">
    <property type="entry name" value="APOLIPOPROTEIN B-100-RELATED"/>
    <property type="match status" value="1"/>
</dbReference>
<feature type="transmembrane region" description="Helical" evidence="12">
    <location>
        <begin position="4003"/>
        <end position="4024"/>
    </location>
</feature>
<feature type="transmembrane region" description="Helical" evidence="12">
    <location>
        <begin position="4036"/>
        <end position="4053"/>
    </location>
</feature>
<evidence type="ECO:0000256" key="12">
    <source>
        <dbReference type="SAM" id="Phobius"/>
    </source>
</evidence>
<dbReference type="InterPro" id="IPR015255">
    <property type="entry name" value="Vitellinogen_open_b-sht"/>
</dbReference>
<keyword evidence="10" id="KW-0325">Glycoprotein</keyword>
<dbReference type="InterPro" id="IPR005828">
    <property type="entry name" value="MFS_sugar_transport-like"/>
</dbReference>
<feature type="domain" description="Major facilitator superfamily (MFS) profile" evidence="14">
    <location>
        <begin position="3745"/>
        <end position="4177"/>
    </location>
</feature>
<dbReference type="Gene3D" id="1.20.1250.20">
    <property type="entry name" value="MFS general substrate transporter like domains"/>
    <property type="match status" value="1"/>
</dbReference>
<evidence type="ECO:0000259" key="14">
    <source>
        <dbReference type="PROSITE" id="PS50850"/>
    </source>
</evidence>
<comment type="subcellular location">
    <subcellularLocation>
        <location evidence="1">Membrane</location>
        <topology evidence="1">Multi-pass membrane protein</topology>
    </subcellularLocation>
    <subcellularLocation>
        <location evidence="2">Secreted</location>
    </subcellularLocation>
</comment>
<sequence>MGDNKLYLLLLLSGIVLTNAQDEELPCFLAKRYKSFQKYEYIYETESLNALNGATNGPKARCKVEIEVPRTCSYIVHTTECELSEVNSVDAEGRHIFGPSAGADAFKDAMEKNPLKFTVEGDDDIKLFPEDDEPVNILNIKRGLISALAVPVLEEDRNRKMPTIYGMCKTGYTVNARENIATDVTLNRDLSKCDNFRPIKDHTSPLALITGLHYPLAQLIRSSQTCNYKFDNAQKHMTSASCTENHMLVPFSYKGQYGVTNVGKQVLTLVRVSVHNDRIFEHDEANMKTLHLDGSIDSVHPIKDKEVMLSVLKELAGLSETNNGHNRAHLAQKLIATVRKMNAESLSSALPEALEVSRALVYQALFQCGTPECTSAILRVLRTFDRSSIEIDAAVYAMGMVPNPSRDLVEEMLKMAKYKNSKPIYYALSNAVRRLYEAEGSVTPEIQGVADYALEQIGDCTGDQEHVYLSLRVIGNMAAAVGAASPALKSAIIQCINQPAASPEVQQAAIQAFRLTSVPNEGREVLMKVIFDKAAPVQKRVAAYLIVMKDPLPSELTQLVAALPKNENCQAMSFVNSHISNILSSTAPETKELREKILNALQGNEIRPSTDPTKYSRNYKIGSLEGNVIFESEERLPNEVILEMTMNAFGYDIDMFEIGLNGKGLEPTVDALIGIDGFFRDTMQKTINYAADKVPGGNDIMQSMFPTLWDNIKMQQAPQSIVKEVMNNVNKLIQKLKVQDNPEAMIYLRLLGAEMGYLKTKDMEGMANTAALLTSKLLNMFPADFLINLYSSVNNNLFLHYVFMDNEFYLPTGTGLPLRVALSGTFAPGVKGGLKMAPDMSEIAFMPSVGVEFVTAVGALLPDYVESGLEMHTNIYHESGLKVKVAVSKKQLKLTFPTPQAPTKLISVTNSLFSVTGTETKTIPPMKEQVKAQKCTPFFPGFKYCSDLQYSNAFSNDASPYFPLTGDSKFAIEIHPTGEVSAYTATVDYAYEDKVDELTFGVKAEGTSFEGTAKLMFNRQKYSISADLQIPDYDLEAGIRVHSVDRSTESKATNSIQIDFINKNIPEASLVALAKTESIKDAMLQVQLLIPRFETDAKLTANMKHAESCTLELESDLRLPKTTSSLQKVILKYGAEKIEAEVTSDVSTEIHNIISIDAIKARVNDLLDQQTGMSDMTIREILMQSVEASNAYLERFATDIPYLQDLRFPTLPEFTVPKTLFLNAEGSAKYMFGQNYYTISIPIPLGGKSSGDFNVPAALTTPNLAVPQLGLEVASISIPLPEVFVPESVSVSLPYMARAEVSSKLSSNFYNMEAKASAGRELDEKPSYSAKIEVTGTSPVDLLSFKVEGSALVEGTPGESLRAEMKSSLDHKLIEASFNYAEELTTAEKIKFKASSKIDANSPLGLKISLEHTGQVGVNEDEISGDGNLMGSIKAGPLNGEVALKQSLILLPFKPEAKIDSSLKIDSDHFQAENTIEAAFANGELSVISKTTAFENALIHDAEVTYKGSQLALKSDTRAKVLSLNIRNVAEASASPDLVNIKIDTNADAFASHLMAKLDVNGLDIKSDAFAKMTEHTASHKCSLSLTGDGLATSGTTSLESSLIPLTLENKFNGALDTSKLSLSAETKGKIIKMLIKNTNSLSASLSSVAFKSVMDLGGDVTYKHDISIQIEPYSTSVTINNNLAVLGVTLFNEAQFKALPYTADLSGIWKLSSGEDELKHTYEIKYEDLTVTAKCGTSGKLMGSHMSHNTEIEVAGLSVTFGSDARLNSQYLRFDGNFHAAAVPFKVNIDAMANTDGDLYLYGKQSAQVYTKFLMKAEPLALAHSHECRVSTAHNLDNGLSIETNLDNKIDTVLTPSEQKATVRVKSKVNNHLFSKDVSAYNNPERLGVEVSGSITTNLFNRVNADNQEHLFSAFLKYDKNTNSRVFSLPLPQNFPVDLQQIKLTVLRIVEAMQYYINREDIIAEIQNLAKYISESVNELNLERKMGKLSEDLTALYEKYGFTLDDMEAALMNLKPVLLKLVTELGTRVEEIEKMVREIIASGTLSDAAIQRLTEELNAFNEKYDIKAIVLAVIEAIENLVEQIDVTKLKGSLQDLEEQYAIKSKLEKILSELKQFVVEFDQGRFTENVKNFVTSANFRDYADKLVAQIPTEEIRKTAEKAKQLLTVLGGKLNVIYSNVREILMKSGVDKKIEAILKKVVELIKKFNIEETVKTLASTLKPILTPITERLDKAMTYLKTTEVKQIIEDLNNCLNHCTRYIRSFDYNAFVDEANQKTKELINDLYSMSLSLEIRQKLDAIKEFVDYALSSLTACLEELRMIKVADVVKKLKDTVDSAVYIDIEELIENLRKRITDMDIRKEITQQVSGIYTKVVAIATDACSAVMEIIQTILEDQTIVTKMKQICEGVKTALKTAEFEIPSFTFPLTDLVVPSIKISLEKFQEINLPPILIDLPEFTVLQYYTVPPIKIEYDDIRQGLLDLLNFIANYEMPSVDAIFGDLRIIYLPEISAITLPEISLPEISFPKIPKFLPDHAFSDLQIPEFTLPAIPSEVMMPCFGKLYGAVSVSVPIFNMRTTMEFSNSTESAESPQFTGAITSHASSEYDILKYNLDSTVRVAIPKMSRVIVSETLKITHSVLGVEHQSSVSLYGFSAQAVSKSNMKITISALSANIDNTAFFALEDGMSANIKTQYTDKVRIPWLSWNSDHSYTNEVIVRQEGLKIHLTMTEEAKGQISVEDESDALTIKSISTIVITPTTAMLTISADGDGDSMKFKQKINANSVALNYIDFSAHFEGNYDTEDTYLLDASGKVNFREMKVEIKAAYDTKLVGLLSGTVSSAFNILVHPFEVVLDFQNKANTKLSFKDPLTARIDLQNDYAVILNTDIQKLSTVALARFNQYKYSHNFTVVNNGDEAGIYAAVDGEANLEFMAVPFSIPPIPTFVFVDTPEINNINLYEQSGLKHLLKDFDQAIDVDAKIVYQKSKAAPIIDLGLINVYPLGDLISEVTFKSSIFNLNANAGIYGKDNPVIRFGAITASEFEGLKAKLEGTSSLSTKSGLKLANSVVLKNRHIEGTHESTVTINPGNFEVALSVTTTGNINLPILTAKANHQLIADNKAHPKADSTFKTEYTFDVPIIKLAGKGSAENILKGEATQTFVSAETLVKGTIDGTFLDSGIVKGALNYDESFYLNGNSLRYALKTLADGNLNYGDLKVAFDVDESLSVETAMEHVYAMLKFSSRNEANIGGFNTKGDHTGQAMVDLELLKSLVVDMKLDLSQPSTFGDLKISEIALVELSLPKQKIDYTSKIISPVYTTDVVAKLDGSAPVYKTVLKATATSPAVLLEYDLDSSMSTTMENGALAVGANAVLTHADFTVDINNVLRMGDPSHTMNVDIISPTFTDVNFRYTARRDGVSASVSTPTTGQLGFQLQGKTPSDMTARIYSRYASAPGDDVEILKIHAVPKGDEKVLLVSYNLPATRDMAEGFMERLPVVFSHVEGFAEKYGFTDARDRLFNILNEVKKVFTDAPFSASWASQELSELSKLFRNVVVTYQKTIQVLLDAAINFLRETKYNLPGMDEATLPQICTKIRFIIAEMLEKLANNLEEYFSPIMENFHTIEMTLPSGKVMTVAELQENVRSTLRGYLAMIVDVMKQTTGLDGFLEKLGQTLQEVVDKVQEFVDSIKSDILEGVAAPFNIFYKKLLQTDVLYRNHSSTSLADIWTHYEPGDGPVVVRTAGGDQWELSPCLKALRLDAISFQYEFFGNKTVKSCGGFVYDHSEIEQSIVTDWDLVCEKEWLAKLTQPTFMLGVLIGALVFGDLADRIGRRPILMATSLCQFIFGVTVAFTWNYYLFVLMRFLLAMVSSGYLVVVFVYVTEFTGIKVRTWTSMHVHAAFAVGIMVVALVGYLVRVWWIYQIILTLSTSPFLLYCWKFPETPFYLMAKGKYKEAQELLDTMAYFNGLPPTLKVSELKDECDGALLNKNKQEDGRAMEVEKRLSILDMFGSLKMAGRSATCWAIWFIGSLGYYVFSLGSVNLGGNQYINLFLAGAVEVPSYLIGCFAMDRVGRKKTCAPALLLGGVACMLIIVVPQDIEILAIVLSMTGKFAIAIAFGLIYLYTCELYPTIIRSLAVGSGSMMCRVGSVVAPFCVYLADIWIYLPQLIVGILAFIIGILTMFLPETLGQPLTSTLEEAEALGSKPNTKNTAVDPLEMNQTVKA</sequence>
<evidence type="ECO:0000256" key="11">
    <source>
        <dbReference type="PROSITE-ProRule" id="PRU00557"/>
    </source>
</evidence>
<feature type="transmembrane region" description="Helical" evidence="12">
    <location>
        <begin position="4153"/>
        <end position="4172"/>
    </location>
</feature>
<dbReference type="SUPFAM" id="SSF48431">
    <property type="entry name" value="Lipovitellin-phosvitin complex, superhelical domain"/>
    <property type="match status" value="1"/>
</dbReference>
<dbReference type="InterPro" id="IPR009454">
    <property type="entry name" value="Lipid_transpt_open_b-sht"/>
</dbReference>
<feature type="domain" description="Vitellogenin" evidence="15">
    <location>
        <begin position="33"/>
        <end position="672"/>
    </location>
</feature>
<dbReference type="CDD" id="cd17375">
    <property type="entry name" value="MFS_SLC22A16_CT2"/>
    <property type="match status" value="1"/>
</dbReference>
<evidence type="ECO:0000256" key="4">
    <source>
        <dbReference type="ARBA" id="ARBA00022525"/>
    </source>
</evidence>
<dbReference type="SUPFAM" id="SSF56968">
    <property type="entry name" value="Lipovitellin-phosvitin complex, beta-sheet shell regions"/>
    <property type="match status" value="2"/>
</dbReference>
<evidence type="ECO:0000256" key="2">
    <source>
        <dbReference type="ARBA" id="ARBA00004613"/>
    </source>
</evidence>
<protein>
    <recommendedName>
        <fullName evidence="18">Vitellogenin domain-containing protein</fullName>
    </recommendedName>
</protein>
<dbReference type="SMART" id="SM00638">
    <property type="entry name" value="LPD_N"/>
    <property type="match status" value="1"/>
</dbReference>
<proteinExistence type="predicted"/>
<organism evidence="16 17">
    <name type="scientific">Cirrhinus molitorella</name>
    <name type="common">mud carp</name>
    <dbReference type="NCBI Taxonomy" id="172907"/>
    <lineage>
        <taxon>Eukaryota</taxon>
        <taxon>Metazoa</taxon>
        <taxon>Chordata</taxon>
        <taxon>Craniata</taxon>
        <taxon>Vertebrata</taxon>
        <taxon>Euteleostomi</taxon>
        <taxon>Actinopterygii</taxon>
        <taxon>Neopterygii</taxon>
        <taxon>Teleostei</taxon>
        <taxon>Ostariophysi</taxon>
        <taxon>Cypriniformes</taxon>
        <taxon>Cyprinidae</taxon>
        <taxon>Labeoninae</taxon>
        <taxon>Labeonini</taxon>
        <taxon>Cirrhinus</taxon>
    </lineage>
</organism>
<keyword evidence="5 12" id="KW-0812">Transmembrane</keyword>
<dbReference type="InterPro" id="IPR052418">
    <property type="entry name" value="Apolipoprotein_B"/>
</dbReference>
<dbReference type="InterPro" id="IPR011030">
    <property type="entry name" value="Lipovitellin_superhlx_dom"/>
</dbReference>
<feature type="transmembrane region" description="Helical" evidence="12">
    <location>
        <begin position="3824"/>
        <end position="3843"/>
    </location>
</feature>
<feature type="signal peptide" evidence="13">
    <location>
        <begin position="1"/>
        <end position="20"/>
    </location>
</feature>
<keyword evidence="6 13" id="KW-0732">Signal</keyword>
<reference evidence="16 17" key="1">
    <citation type="submission" date="2023-09" db="EMBL/GenBank/DDBJ databases">
        <authorList>
            <person name="Wang M."/>
        </authorList>
    </citation>
    <scope>NUCLEOTIDE SEQUENCE [LARGE SCALE GENOMIC DNA]</scope>
    <source>
        <strain evidence="16">GT-2023</strain>
        <tissue evidence="16">Liver</tissue>
    </source>
</reference>
<gene>
    <name evidence="16" type="ORF">QQF64_016022</name>
</gene>
<dbReference type="PANTHER" id="PTHR13769">
    <property type="entry name" value="APOLIPOPROTEIN B"/>
    <property type="match status" value="1"/>
</dbReference>
<evidence type="ECO:0008006" key="18">
    <source>
        <dbReference type="Google" id="ProtNLM"/>
    </source>
</evidence>
<dbReference type="SUPFAM" id="SSF103473">
    <property type="entry name" value="MFS general substrate transporter"/>
    <property type="match status" value="1"/>
</dbReference>
<keyword evidence="9 12" id="KW-0472">Membrane</keyword>